<protein>
    <recommendedName>
        <fullName evidence="1">Thiaminase-2/PQQC domain-containing protein</fullName>
    </recommendedName>
</protein>
<dbReference type="PANTHER" id="PTHR43198:SF2">
    <property type="entry name" value="SI:CH1073-67J19.1-RELATED"/>
    <property type="match status" value="1"/>
</dbReference>
<dbReference type="NCBIfam" id="TIGR04306">
    <property type="entry name" value="salvage_TenA"/>
    <property type="match status" value="1"/>
</dbReference>
<dbReference type="SUPFAM" id="SSF48613">
    <property type="entry name" value="Heme oxygenase-like"/>
    <property type="match status" value="1"/>
</dbReference>
<name>A0A6U9Q922_9CHLO</name>
<dbReference type="EMBL" id="HBIS01003002">
    <property type="protein sequence ID" value="CAE0608870.1"/>
    <property type="molecule type" value="Transcribed_RNA"/>
</dbReference>
<dbReference type="GO" id="GO:0005829">
    <property type="term" value="C:cytosol"/>
    <property type="evidence" value="ECO:0007669"/>
    <property type="project" value="TreeGrafter"/>
</dbReference>
<evidence type="ECO:0000313" key="4">
    <source>
        <dbReference type="EMBL" id="CAE0608870.1"/>
    </source>
</evidence>
<dbReference type="EMBL" id="HBIS01003003">
    <property type="protein sequence ID" value="CAE0608871.1"/>
    <property type="molecule type" value="Transcribed_RNA"/>
</dbReference>
<dbReference type="InterPro" id="IPR027574">
    <property type="entry name" value="Thiaminase_II"/>
</dbReference>
<evidence type="ECO:0000313" key="2">
    <source>
        <dbReference type="EMBL" id="CAE0608868.1"/>
    </source>
</evidence>
<proteinExistence type="predicted"/>
<dbReference type="InterPro" id="IPR004305">
    <property type="entry name" value="Thiaminase-2/PQQC"/>
</dbReference>
<evidence type="ECO:0000313" key="5">
    <source>
        <dbReference type="EMBL" id="CAE0608871.1"/>
    </source>
</evidence>
<dbReference type="AlphaFoldDB" id="A0A6U9Q922"/>
<accession>A0A6U9Q922</accession>
<dbReference type="GO" id="GO:0006772">
    <property type="term" value="P:thiamine metabolic process"/>
    <property type="evidence" value="ECO:0007669"/>
    <property type="project" value="InterPro"/>
</dbReference>
<dbReference type="Gene3D" id="1.20.910.10">
    <property type="entry name" value="Heme oxygenase-like"/>
    <property type="match status" value="1"/>
</dbReference>
<dbReference type="EMBL" id="HBIS01003001">
    <property type="protein sequence ID" value="CAE0608869.1"/>
    <property type="molecule type" value="Transcribed_RNA"/>
</dbReference>
<dbReference type="EMBL" id="HBIS01003000">
    <property type="protein sequence ID" value="CAE0608868.1"/>
    <property type="molecule type" value="Transcribed_RNA"/>
</dbReference>
<feature type="domain" description="Thiaminase-2/PQQC" evidence="1">
    <location>
        <begin position="21"/>
        <end position="219"/>
    </location>
</feature>
<dbReference type="InterPro" id="IPR016084">
    <property type="entry name" value="Haem_Oase-like_multi-hlx"/>
</dbReference>
<dbReference type="Pfam" id="PF03070">
    <property type="entry name" value="TENA_THI-4"/>
    <property type="match status" value="1"/>
</dbReference>
<evidence type="ECO:0000313" key="3">
    <source>
        <dbReference type="EMBL" id="CAE0608869.1"/>
    </source>
</evidence>
<evidence type="ECO:0000259" key="1">
    <source>
        <dbReference type="Pfam" id="PF03070"/>
    </source>
</evidence>
<reference evidence="4" key="1">
    <citation type="submission" date="2021-01" db="EMBL/GenBank/DDBJ databases">
        <authorList>
            <person name="Corre E."/>
            <person name="Pelletier E."/>
            <person name="Niang G."/>
            <person name="Scheremetjew M."/>
            <person name="Finn R."/>
            <person name="Kale V."/>
            <person name="Holt S."/>
            <person name="Cochrane G."/>
            <person name="Meng A."/>
            <person name="Brown T."/>
            <person name="Cohen L."/>
        </authorList>
    </citation>
    <scope>NUCLEOTIDE SEQUENCE</scope>
    <source>
        <strain evidence="4">CCMP1897</strain>
    </source>
</reference>
<gene>
    <name evidence="2" type="ORF">PSAL00342_LOCUS2687</name>
    <name evidence="3" type="ORF">PSAL00342_LOCUS2688</name>
    <name evidence="4" type="ORF">PSAL00342_LOCUS2689</name>
    <name evidence="5" type="ORF">PSAL00342_LOCUS2690</name>
</gene>
<dbReference type="CDD" id="cd19365">
    <property type="entry name" value="TenA_C-like"/>
    <property type="match status" value="1"/>
</dbReference>
<sequence length="225" mass="26696">MGMEQEEEKWSLKAWNASLPVFNRIVEHSFIQELAHGTLDRDKFLFFTHQDMHYLTEYGRVLGNIAVRLMQEDEIQSFMQFAREIVGVELKLHKKIVEEVYHDQKMPEPSPACIMYTSYLLAQLVKEPIEVALAAVLPCFWVYKEVGDHIVRIAETEDNPYRAWIDTYRDEEYTTAVQRAIEITDRYASATTESMRERMTQAFLYSTKMEWIFWDTAYRKESWPV</sequence>
<organism evidence="4">
    <name type="scientific">Picocystis salinarum</name>
    <dbReference type="NCBI Taxonomy" id="88271"/>
    <lineage>
        <taxon>Eukaryota</taxon>
        <taxon>Viridiplantae</taxon>
        <taxon>Chlorophyta</taxon>
        <taxon>Picocystophyceae</taxon>
        <taxon>Picocystales</taxon>
        <taxon>Picocystaceae</taxon>
        <taxon>Picocystis</taxon>
    </lineage>
</organism>
<dbReference type="GO" id="GO:0050334">
    <property type="term" value="F:thiaminase activity"/>
    <property type="evidence" value="ECO:0007669"/>
    <property type="project" value="InterPro"/>
</dbReference>
<dbReference type="PANTHER" id="PTHR43198">
    <property type="entry name" value="BIFUNCTIONAL TH2 PROTEIN"/>
    <property type="match status" value="1"/>
</dbReference>
<dbReference type="InterPro" id="IPR050967">
    <property type="entry name" value="Thiamine_Salvage_TenA"/>
</dbReference>